<protein>
    <recommendedName>
        <fullName evidence="1">6-hydroxymethylpterin diphosphokinase MptE-like domain-containing protein</fullName>
    </recommendedName>
</protein>
<comment type="caution">
    <text evidence="2">The sequence shown here is derived from an EMBL/GenBank/DDBJ whole genome shotgun (WGS) entry which is preliminary data.</text>
</comment>
<dbReference type="InterPro" id="IPR002826">
    <property type="entry name" value="MptE-like"/>
</dbReference>
<dbReference type="AlphaFoldDB" id="C3XD70"/>
<dbReference type="Pfam" id="PF01973">
    <property type="entry name" value="MptE-like"/>
    <property type="match status" value="1"/>
</dbReference>
<dbReference type="eggNOG" id="COG2604">
    <property type="taxonomic scope" value="Bacteria"/>
</dbReference>
<dbReference type="RefSeq" id="WP_020995413.1">
    <property type="nucleotide sequence ID" value="NZ_KI392032.1"/>
</dbReference>
<dbReference type="PANTHER" id="PTHR41786:SF1">
    <property type="entry name" value="6-HYDROXYMETHYLPTERIN DIPHOSPHOKINASE MPTE-LIKE DOMAIN-CONTAINING PROTEIN"/>
    <property type="match status" value="1"/>
</dbReference>
<gene>
    <name evidence="2" type="ORF">HRAG_00016</name>
</gene>
<dbReference type="Proteomes" id="UP000005085">
    <property type="component" value="Unassembled WGS sequence"/>
</dbReference>
<dbReference type="HOGENOM" id="CLU_015666_1_0_7"/>
<evidence type="ECO:0000313" key="2">
    <source>
        <dbReference type="EMBL" id="EEO22959.2"/>
    </source>
</evidence>
<dbReference type="OrthoDB" id="5404763at2"/>
<organism evidence="2 3">
    <name type="scientific">Helicobacter bilis ATCC 43879</name>
    <dbReference type="NCBI Taxonomy" id="613026"/>
    <lineage>
        <taxon>Bacteria</taxon>
        <taxon>Pseudomonadati</taxon>
        <taxon>Campylobacterota</taxon>
        <taxon>Epsilonproteobacteria</taxon>
        <taxon>Campylobacterales</taxon>
        <taxon>Helicobacteraceae</taxon>
        <taxon>Helicobacter</taxon>
    </lineage>
</organism>
<dbReference type="PANTHER" id="PTHR41786">
    <property type="entry name" value="MOTILITY ACCESSORY FACTOR MAF"/>
    <property type="match status" value="1"/>
</dbReference>
<name>C3XD70_9HELI</name>
<dbReference type="EMBL" id="ACDN02000002">
    <property type="protein sequence ID" value="EEO22959.2"/>
    <property type="molecule type" value="Genomic_DNA"/>
</dbReference>
<keyword evidence="3" id="KW-1185">Reference proteome</keyword>
<evidence type="ECO:0000259" key="1">
    <source>
        <dbReference type="Pfam" id="PF01973"/>
    </source>
</evidence>
<sequence length="884" mass="100819">MQTQDNLNEKQLQINYYKNMEFFKTLNPKLFHALSKAPTLYNLHIDSYGYNVIHIPTQTMQYPLIKSTNDKNAPTHKTSMQDTHKELAKNPMKNPQWELFSNHVLTPNAHFINEEKLNITGKLCNDLLRESVKMGVESMACHVECSKTSQSLESTPLESNANFQSYCNEKQDSILKSKICHIERSEISNKTLKQNLDSIKMHPKPCTHQDLVENLESKTTTCHTKPLGEVSNMKSNKDISCLHTRTSEDFTHTCKNDNTQNLNLAKDSKTTQQDSIQTQSNLTLYENLIESFCNSKFLPQTNIYGLMGGMFLQELLEKDYHFYSLMIYEEHIDLFRISLYFIDYDRLFQHVGKNSCFIIIKDISFELVSAFLHAKKLTNNFLSLSLTHYTTDNVALLKDFIYKEKKAIMRGWGSFEDELIGLKNACLNLADSRLLSMRPKRVNAPICVIGNGASLDLCIDFLKAYKDSMILLSCGTALKVLRHHGIRPDFQLEIERVPYLAEVLQEANLGDIPLIFAQTTDTKACNLAKEKYGFLRGGSSSAYLDSTYIPLEFSAPFVGNAGVSIASLLGSDVILCGIDCGYIDGYSKHAKHSFYGDENTEIPKDCFQVENNKNLRVFSNDLFYLSAKNIEEAIKLYKPNSVINLGYGMRFQHTIALNEDDFMLKPIDKERELKHFKENFTPYKLTLNTNEMLDSLTAFSNALQEILTQDTHTIQDIFNLTQDIFNLLQTSIDNKIMRKSIILLEGSIMHLSYTHLLAQLFAGTTKNLDSTTNCHFERSEKSSIETKKDISCLRTQYDKNLESINFAPQSPAYTQVAEHLDSNNYTENTHLIKLKTLYSQGLFSLISSSKKAMESEITCCIGCSKTFHAESKRDVSPFFKEPTR</sequence>
<feature type="domain" description="6-hydroxymethylpterin diphosphokinase MptE-like" evidence="1">
    <location>
        <begin position="440"/>
        <end position="584"/>
    </location>
</feature>
<evidence type="ECO:0000313" key="3">
    <source>
        <dbReference type="Proteomes" id="UP000005085"/>
    </source>
</evidence>
<accession>C3XD70</accession>
<reference evidence="2 3" key="1">
    <citation type="journal article" date="2014" name="Genome Announc.">
        <title>Draft genome sequences of six enterohepatic helicobacter species isolated from humans and one from rhesus macaques.</title>
        <authorList>
            <person name="Shen Z."/>
            <person name="Sheh A."/>
            <person name="Young S.K."/>
            <person name="Abouelliel A."/>
            <person name="Ward D.V."/>
            <person name="Earl A.M."/>
            <person name="Fox J.G."/>
        </authorList>
    </citation>
    <scope>NUCLEOTIDE SEQUENCE [LARGE SCALE GENOMIC DNA]</scope>
    <source>
        <strain evidence="2 3">ATCC 43879</strain>
    </source>
</reference>
<proteinExistence type="predicted"/>